<dbReference type="Proteomes" id="UP000625780">
    <property type="component" value="Unassembled WGS sequence"/>
</dbReference>
<protein>
    <recommendedName>
        <fullName evidence="3">Family 43 glycosylhydrolase</fullName>
    </recommendedName>
</protein>
<accession>A0ABQ1QQV5</accession>
<evidence type="ECO:0000313" key="2">
    <source>
        <dbReference type="Proteomes" id="UP000625780"/>
    </source>
</evidence>
<dbReference type="Gene3D" id="2.120.10.30">
    <property type="entry name" value="TolB, C-terminal domain"/>
    <property type="match status" value="2"/>
</dbReference>
<dbReference type="SUPFAM" id="SSF82171">
    <property type="entry name" value="DPP6 N-terminal domain-like"/>
    <property type="match status" value="1"/>
</dbReference>
<reference evidence="2" key="1">
    <citation type="journal article" date="2019" name="Int. J. Syst. Evol. Microbiol.">
        <title>The Global Catalogue of Microorganisms (GCM) 10K type strain sequencing project: providing services to taxonomists for standard genome sequencing and annotation.</title>
        <authorList>
            <consortium name="The Broad Institute Genomics Platform"/>
            <consortium name="The Broad Institute Genome Sequencing Center for Infectious Disease"/>
            <person name="Wu L."/>
            <person name="Ma J."/>
        </authorList>
    </citation>
    <scope>NUCLEOTIDE SEQUENCE [LARGE SCALE GENOMIC DNA]</scope>
    <source>
        <strain evidence="2">CGMCC 1.12606</strain>
    </source>
</reference>
<dbReference type="InterPro" id="IPR011042">
    <property type="entry name" value="6-blade_b-propeller_TolB-like"/>
</dbReference>
<gene>
    <name evidence="1" type="ORF">GCM10011361_04120</name>
</gene>
<dbReference type="PROSITE" id="PS51257">
    <property type="entry name" value="PROKAR_LIPOPROTEIN"/>
    <property type="match status" value="1"/>
</dbReference>
<keyword evidence="2" id="KW-1185">Reference proteome</keyword>
<sequence length="334" mass="37468">MRVLFKKEIMKFNLAGSFLLLLLLGCAESEKKRVSYSEEAVNSPQLFAPGVISTSDHNEFDLCFTPDGKTIYFTRRFPGEKQKIYTSTLAEGQWSAPVLAPFSTDRDETPFITPDGNTLYFGSQREIPGKPNLGGFDMNVWKVEKTPEGWSEPEPLPDPVNKVQIEGENWPSSVNNYFFTLDGITFYYTTMERGSAGIDVYKTTKEDKGFSLPERIEGLFENDSLWKYSASLSPDGEFMVFNVYDGPGGFGGDDLYVSKKTSSGWSGAVNMGEIVNSAGEEGSGRFSPDGRYFFFTHTDPPVDGEYEPWSIYFLETEFLNLQALLKEQRSGDLN</sequence>
<organism evidence="1 2">
    <name type="scientific">Muriicola marianensis</name>
    <dbReference type="NCBI Taxonomy" id="1324801"/>
    <lineage>
        <taxon>Bacteria</taxon>
        <taxon>Pseudomonadati</taxon>
        <taxon>Bacteroidota</taxon>
        <taxon>Flavobacteriia</taxon>
        <taxon>Flavobacteriales</taxon>
        <taxon>Flavobacteriaceae</taxon>
        <taxon>Muriicola</taxon>
    </lineage>
</organism>
<evidence type="ECO:0000313" key="1">
    <source>
        <dbReference type="EMBL" id="GGD40174.1"/>
    </source>
</evidence>
<dbReference type="Pfam" id="PF07676">
    <property type="entry name" value="PD40"/>
    <property type="match status" value="3"/>
</dbReference>
<comment type="caution">
    <text evidence="1">The sequence shown here is derived from an EMBL/GenBank/DDBJ whole genome shotgun (WGS) entry which is preliminary data.</text>
</comment>
<proteinExistence type="predicted"/>
<dbReference type="EMBL" id="BMFH01000001">
    <property type="protein sequence ID" value="GGD40174.1"/>
    <property type="molecule type" value="Genomic_DNA"/>
</dbReference>
<evidence type="ECO:0008006" key="3">
    <source>
        <dbReference type="Google" id="ProtNLM"/>
    </source>
</evidence>
<dbReference type="InterPro" id="IPR011659">
    <property type="entry name" value="WD40"/>
</dbReference>
<name>A0ABQ1QQV5_9FLAO</name>